<organism evidence="8 9">
    <name type="scientific">Kaistella haifensis DSM 19056</name>
    <dbReference type="NCBI Taxonomy" id="1450526"/>
    <lineage>
        <taxon>Bacteria</taxon>
        <taxon>Pseudomonadati</taxon>
        <taxon>Bacteroidota</taxon>
        <taxon>Flavobacteriia</taxon>
        <taxon>Flavobacteriales</taxon>
        <taxon>Weeksellaceae</taxon>
        <taxon>Chryseobacterium group</taxon>
        <taxon>Kaistella</taxon>
    </lineage>
</organism>
<reference evidence="8 9" key="1">
    <citation type="submission" date="2017-05" db="EMBL/GenBank/DDBJ databases">
        <title>Genome of Chryseobacterium haifense.</title>
        <authorList>
            <person name="Newman J.D."/>
        </authorList>
    </citation>
    <scope>NUCLEOTIDE SEQUENCE [LARGE SCALE GENOMIC DNA]</scope>
    <source>
        <strain evidence="8 9">DSM 19056</strain>
    </source>
</reference>
<dbReference type="RefSeq" id="WP_031503522.1">
    <property type="nucleotide sequence ID" value="NZ_JASZ02000004.1"/>
</dbReference>
<evidence type="ECO:0000256" key="5">
    <source>
        <dbReference type="ARBA" id="ARBA00023136"/>
    </source>
</evidence>
<evidence type="ECO:0000256" key="2">
    <source>
        <dbReference type="ARBA" id="ARBA00022475"/>
    </source>
</evidence>
<feature type="transmembrane region" description="Helical" evidence="6">
    <location>
        <begin position="106"/>
        <end position="127"/>
    </location>
</feature>
<evidence type="ECO:0000256" key="6">
    <source>
        <dbReference type="SAM" id="Phobius"/>
    </source>
</evidence>
<keyword evidence="2" id="KW-1003">Cell membrane</keyword>
<protein>
    <recommendedName>
        <fullName evidence="7">DUF202 domain-containing protein</fullName>
    </recommendedName>
</protein>
<dbReference type="EMBL" id="JASZ02000004">
    <property type="protein sequence ID" value="OWK98898.1"/>
    <property type="molecule type" value="Genomic_DNA"/>
</dbReference>
<dbReference type="GO" id="GO:0005886">
    <property type="term" value="C:plasma membrane"/>
    <property type="evidence" value="ECO:0007669"/>
    <property type="project" value="UniProtKB-SubCell"/>
</dbReference>
<feature type="domain" description="DUF202" evidence="7">
    <location>
        <begin position="15"/>
        <end position="94"/>
    </location>
</feature>
<dbReference type="InterPro" id="IPR003807">
    <property type="entry name" value="DUF202"/>
</dbReference>
<keyword evidence="4 6" id="KW-1133">Transmembrane helix</keyword>
<sequence length="132" mass="14533">MEERLPPKPNPNFARDHLANERTFLAWIRTAIALMGFGFVVVKFAVFLRQISAGLGGNPIVLPKTYSAEIGLAMIIFGGITAVLGYISFEKTKREINSDSYQPNSLLLIIITLFIILASAVMTYFLVPSLGI</sequence>
<comment type="subcellular location">
    <subcellularLocation>
        <location evidence="1">Cell membrane</location>
        <topology evidence="1">Multi-pass membrane protein</topology>
    </subcellularLocation>
</comment>
<feature type="transmembrane region" description="Helical" evidence="6">
    <location>
        <begin position="66"/>
        <end position="86"/>
    </location>
</feature>
<evidence type="ECO:0000256" key="1">
    <source>
        <dbReference type="ARBA" id="ARBA00004651"/>
    </source>
</evidence>
<evidence type="ECO:0000259" key="7">
    <source>
        <dbReference type="Pfam" id="PF02656"/>
    </source>
</evidence>
<keyword evidence="3 6" id="KW-0812">Transmembrane</keyword>
<keyword evidence="5 6" id="KW-0472">Membrane</keyword>
<evidence type="ECO:0000313" key="8">
    <source>
        <dbReference type="EMBL" id="OWK98898.1"/>
    </source>
</evidence>
<evidence type="ECO:0000256" key="3">
    <source>
        <dbReference type="ARBA" id="ARBA00022692"/>
    </source>
</evidence>
<dbReference type="InterPro" id="IPR052053">
    <property type="entry name" value="IM_YidH-like"/>
</dbReference>
<dbReference type="AlphaFoldDB" id="A0A246BB37"/>
<dbReference type="PANTHER" id="PTHR34187">
    <property type="entry name" value="FGR18P"/>
    <property type="match status" value="1"/>
</dbReference>
<gene>
    <name evidence="8" type="ORF">AP75_03340</name>
</gene>
<dbReference type="Pfam" id="PF02656">
    <property type="entry name" value="DUF202"/>
    <property type="match status" value="1"/>
</dbReference>
<evidence type="ECO:0000256" key="4">
    <source>
        <dbReference type="ARBA" id="ARBA00022989"/>
    </source>
</evidence>
<name>A0A246BB37_9FLAO</name>
<evidence type="ECO:0000313" key="9">
    <source>
        <dbReference type="Proteomes" id="UP000197587"/>
    </source>
</evidence>
<comment type="caution">
    <text evidence="8">The sequence shown here is derived from an EMBL/GenBank/DDBJ whole genome shotgun (WGS) entry which is preliminary data.</text>
</comment>
<dbReference type="Proteomes" id="UP000197587">
    <property type="component" value="Unassembled WGS sequence"/>
</dbReference>
<accession>A0A246BB37</accession>
<keyword evidence="9" id="KW-1185">Reference proteome</keyword>
<proteinExistence type="predicted"/>
<dbReference type="PANTHER" id="PTHR34187:SF2">
    <property type="entry name" value="DUF202 DOMAIN-CONTAINING PROTEIN"/>
    <property type="match status" value="1"/>
</dbReference>
<feature type="transmembrane region" description="Helical" evidence="6">
    <location>
        <begin position="24"/>
        <end position="46"/>
    </location>
</feature>